<evidence type="ECO:0000313" key="2">
    <source>
        <dbReference type="EMBL" id="OZI54297.1"/>
    </source>
</evidence>
<name>A0A261TYF1_9BORD</name>
<dbReference type="EMBL" id="NEVQ01000017">
    <property type="protein sequence ID" value="OZI54297.1"/>
    <property type="molecule type" value="Genomic_DNA"/>
</dbReference>
<evidence type="ECO:0000313" key="3">
    <source>
        <dbReference type="Proteomes" id="UP000216885"/>
    </source>
</evidence>
<comment type="caution">
    <text evidence="2">The sequence shown here is derived from an EMBL/GenBank/DDBJ whole genome shotgun (WGS) entry which is preliminary data.</text>
</comment>
<evidence type="ECO:0000256" key="1">
    <source>
        <dbReference type="SAM" id="MobiDB-lite"/>
    </source>
</evidence>
<keyword evidence="3" id="KW-1185">Reference proteome</keyword>
<feature type="region of interest" description="Disordered" evidence="1">
    <location>
        <begin position="131"/>
        <end position="166"/>
    </location>
</feature>
<feature type="compositionally biased region" description="Low complexity" evidence="1">
    <location>
        <begin position="141"/>
        <end position="166"/>
    </location>
</feature>
<gene>
    <name evidence="2" type="ORF">CAL20_17565</name>
</gene>
<dbReference type="RefSeq" id="WP_094838517.1">
    <property type="nucleotide sequence ID" value="NZ_NEVQ01000017.1"/>
</dbReference>
<sequence length="223" mass="24134">MTSHPLPPHDEDDDQDLRALYRSLPRTEPSEKLDAAVRQVAARADAADRNVQRPRRRWHPGWGVAATVVLATGLFFLTDLNRPDMAHLSEAPPPVDNRLAAPPETMQRAAPAPVPQALPHPRDSAAFTNQLGRQAPTSSEAAAPKQKSAPMAAAPAPAPSADQSAAAEIAPVQNDADTRIAHIRALLQRGQREKALQALQDLQRDIPDVTLPADLQRLLPKQP</sequence>
<protein>
    <submittedName>
        <fullName evidence="2">Uncharacterized protein</fullName>
    </submittedName>
</protein>
<reference evidence="2 3" key="1">
    <citation type="submission" date="2017-05" db="EMBL/GenBank/DDBJ databases">
        <title>Complete and WGS of Bordetella genogroups.</title>
        <authorList>
            <person name="Spilker T."/>
            <person name="LiPuma J."/>
        </authorList>
    </citation>
    <scope>NUCLEOTIDE SEQUENCE [LARGE SCALE GENOMIC DNA]</scope>
    <source>
        <strain evidence="2 3">AU9919</strain>
    </source>
</reference>
<dbReference type="AlphaFoldDB" id="A0A261TYF1"/>
<dbReference type="Proteomes" id="UP000216885">
    <property type="component" value="Unassembled WGS sequence"/>
</dbReference>
<proteinExistence type="predicted"/>
<feature type="compositionally biased region" description="Polar residues" evidence="1">
    <location>
        <begin position="131"/>
        <end position="140"/>
    </location>
</feature>
<organism evidence="2 3">
    <name type="scientific">Bordetella genomosp. 4</name>
    <dbReference type="NCBI Taxonomy" id="463044"/>
    <lineage>
        <taxon>Bacteria</taxon>
        <taxon>Pseudomonadati</taxon>
        <taxon>Pseudomonadota</taxon>
        <taxon>Betaproteobacteria</taxon>
        <taxon>Burkholderiales</taxon>
        <taxon>Alcaligenaceae</taxon>
        <taxon>Bordetella</taxon>
    </lineage>
</organism>
<accession>A0A261TYF1</accession>